<name>Q3ABM1_CARHZ</name>
<evidence type="ECO:0000256" key="1">
    <source>
        <dbReference type="ARBA" id="ARBA00010692"/>
    </source>
</evidence>
<keyword evidence="2 3" id="KW-0472">Membrane</keyword>
<dbReference type="PANTHER" id="PTHR34295">
    <property type="entry name" value="BIOTIN TRANSPORTER BIOY"/>
    <property type="match status" value="1"/>
</dbReference>
<feature type="transmembrane region" description="Helical" evidence="3">
    <location>
        <begin position="115"/>
        <end position="136"/>
    </location>
</feature>
<dbReference type="GO" id="GO:0015225">
    <property type="term" value="F:biotin transmembrane transporter activity"/>
    <property type="evidence" value="ECO:0007669"/>
    <property type="project" value="UniProtKB-UniRule"/>
</dbReference>
<dbReference type="InParanoid" id="Q3ABM1"/>
<evidence type="ECO:0000256" key="3">
    <source>
        <dbReference type="SAM" id="Phobius"/>
    </source>
</evidence>
<dbReference type="Gene3D" id="1.10.1760.20">
    <property type="match status" value="1"/>
</dbReference>
<sequence>MIKLTIKTVIYAALLAAVTAVLAQIAIPLPGGVPFTLQVFAVFLGIFLLGKKSFWGMLTYLLLGAIGLPVFAQARGGIGVILGPTGGYLLGFALSGLIGGFIVERSNFNIGGKILAVLVSLILIYSLGTIQLAYILKLPLSKAIAVGVKPFVPWDIIKGVMAILLATHLQKALTNAGVKLNG</sequence>
<dbReference type="KEGG" id="chy:CHY_1642"/>
<feature type="transmembrane region" description="Helical" evidence="3">
    <location>
        <begin position="86"/>
        <end position="103"/>
    </location>
</feature>
<dbReference type="HOGENOM" id="CLU_077931_1_1_9"/>
<keyword evidence="3" id="KW-0812">Transmembrane</keyword>
<accession>Q3ABM1</accession>
<keyword evidence="2" id="KW-1003">Cell membrane</keyword>
<protein>
    <recommendedName>
        <fullName evidence="2">Biotin transporter</fullName>
    </recommendedName>
</protein>
<comment type="similarity">
    <text evidence="1 2">Belongs to the BioY family.</text>
</comment>
<dbReference type="EMBL" id="CP000141">
    <property type="protein sequence ID" value="ABB15488.1"/>
    <property type="molecule type" value="Genomic_DNA"/>
</dbReference>
<dbReference type="GO" id="GO:0005886">
    <property type="term" value="C:plasma membrane"/>
    <property type="evidence" value="ECO:0007669"/>
    <property type="project" value="UniProtKB-SubCell"/>
</dbReference>
<evidence type="ECO:0000256" key="2">
    <source>
        <dbReference type="PIRNR" id="PIRNR016661"/>
    </source>
</evidence>
<reference evidence="4 5" key="1">
    <citation type="journal article" date="2005" name="PLoS Genet.">
        <title>Life in hot carbon monoxide: the complete genome sequence of Carboxydothermus hydrogenoformans Z-2901.</title>
        <authorList>
            <person name="Wu M."/>
            <person name="Ren Q."/>
            <person name="Durkin A.S."/>
            <person name="Daugherty S.C."/>
            <person name="Brinkac L.M."/>
            <person name="Dodson R.J."/>
            <person name="Madupu R."/>
            <person name="Sullivan S.A."/>
            <person name="Kolonay J.F."/>
            <person name="Haft D.H."/>
            <person name="Nelson W.C."/>
            <person name="Tallon L.J."/>
            <person name="Jones K.M."/>
            <person name="Ulrich L.E."/>
            <person name="Gonzalez J.M."/>
            <person name="Zhulin I.B."/>
            <person name="Robb F.T."/>
            <person name="Eisen J.A."/>
        </authorList>
    </citation>
    <scope>NUCLEOTIDE SEQUENCE [LARGE SCALE GENOMIC DNA]</scope>
    <source>
        <strain evidence="5">ATCC BAA-161 / DSM 6008 / Z-2901</strain>
    </source>
</reference>
<feature type="transmembrane region" description="Helical" evidence="3">
    <location>
        <begin position="156"/>
        <end position="173"/>
    </location>
</feature>
<organism evidence="4 5">
    <name type="scientific">Carboxydothermus hydrogenoformans (strain ATCC BAA-161 / DSM 6008 / Z-2901)</name>
    <dbReference type="NCBI Taxonomy" id="246194"/>
    <lineage>
        <taxon>Bacteria</taxon>
        <taxon>Bacillati</taxon>
        <taxon>Bacillota</taxon>
        <taxon>Clostridia</taxon>
        <taxon>Thermoanaerobacterales</taxon>
        <taxon>Thermoanaerobacteraceae</taxon>
        <taxon>Carboxydothermus</taxon>
    </lineage>
</organism>
<dbReference type="AlphaFoldDB" id="Q3ABM1"/>
<feature type="transmembrane region" description="Helical" evidence="3">
    <location>
        <begin position="33"/>
        <end position="50"/>
    </location>
</feature>
<keyword evidence="5" id="KW-1185">Reference proteome</keyword>
<keyword evidence="3" id="KW-1133">Transmembrane helix</keyword>
<dbReference type="PIRSF" id="PIRSF016661">
    <property type="entry name" value="BioY"/>
    <property type="match status" value="1"/>
</dbReference>
<dbReference type="OrthoDB" id="9803495at2"/>
<dbReference type="FunCoup" id="Q3ABM1">
    <property type="interactions" value="87"/>
</dbReference>
<keyword evidence="2" id="KW-0813">Transport</keyword>
<dbReference type="Proteomes" id="UP000002706">
    <property type="component" value="Chromosome"/>
</dbReference>
<gene>
    <name evidence="4" type="ordered locus">CHY_1642</name>
</gene>
<comment type="subcellular location">
    <subcellularLocation>
        <location evidence="2">Cell membrane</location>
        <topology evidence="2">Multi-pass membrane protein</topology>
    </subcellularLocation>
</comment>
<dbReference type="Pfam" id="PF02632">
    <property type="entry name" value="BioY"/>
    <property type="match status" value="1"/>
</dbReference>
<dbReference type="PANTHER" id="PTHR34295:SF1">
    <property type="entry name" value="BIOTIN TRANSPORTER BIOY"/>
    <property type="match status" value="1"/>
</dbReference>
<dbReference type="STRING" id="246194.CHY_1642"/>
<evidence type="ECO:0000313" key="4">
    <source>
        <dbReference type="EMBL" id="ABB15488.1"/>
    </source>
</evidence>
<dbReference type="eggNOG" id="COG1268">
    <property type="taxonomic scope" value="Bacteria"/>
</dbReference>
<proteinExistence type="inferred from homology"/>
<dbReference type="InterPro" id="IPR003784">
    <property type="entry name" value="BioY"/>
</dbReference>
<feature type="transmembrane region" description="Helical" evidence="3">
    <location>
        <begin position="57"/>
        <end position="74"/>
    </location>
</feature>
<evidence type="ECO:0000313" key="5">
    <source>
        <dbReference type="Proteomes" id="UP000002706"/>
    </source>
</evidence>